<dbReference type="EMBL" id="WMBE01000012">
    <property type="protein sequence ID" value="MDG0868189.1"/>
    <property type="molecule type" value="Genomic_DNA"/>
</dbReference>
<proteinExistence type="predicted"/>
<reference evidence="5 6" key="1">
    <citation type="submission" date="2019-11" db="EMBL/GenBank/DDBJ databases">
        <authorList>
            <person name="Cho J.-C."/>
        </authorList>
    </citation>
    <scope>NUCLEOTIDE SEQUENCE [LARGE SCALE GENOMIC DNA]</scope>
    <source>
        <strain evidence="4 5">JH1073</strain>
        <strain evidence="3 6">JH702</strain>
    </source>
</reference>
<dbReference type="EMBL" id="CP046147">
    <property type="protein sequence ID" value="WFG38655.1"/>
    <property type="molecule type" value="Genomic_DNA"/>
</dbReference>
<feature type="region of interest" description="Disordered" evidence="1">
    <location>
        <begin position="36"/>
        <end position="64"/>
    </location>
</feature>
<dbReference type="InterPro" id="IPR013783">
    <property type="entry name" value="Ig-like_fold"/>
</dbReference>
<dbReference type="Proteomes" id="UP001219901">
    <property type="component" value="Chromosome"/>
</dbReference>
<keyword evidence="2" id="KW-0732">Signal</keyword>
<keyword evidence="5" id="KW-1185">Reference proteome</keyword>
<feature type="chain" id="PRO_5042483138" description="Fibronectin type-III domain-containing protein" evidence="2">
    <location>
        <begin position="24"/>
        <end position="2173"/>
    </location>
</feature>
<accession>A0AAJ5ZG12</accession>
<evidence type="ECO:0000256" key="2">
    <source>
        <dbReference type="SAM" id="SignalP"/>
    </source>
</evidence>
<organism evidence="4 5">
    <name type="scientific">Candidatus Lucifugimonas marina</name>
    <dbReference type="NCBI Taxonomy" id="3038979"/>
    <lineage>
        <taxon>Bacteria</taxon>
        <taxon>Bacillati</taxon>
        <taxon>Chloroflexota</taxon>
        <taxon>Dehalococcoidia</taxon>
        <taxon>SAR202 cluster</taxon>
        <taxon>Candidatus Lucifugimonadales</taxon>
        <taxon>Candidatus Lucifugimonadaceae</taxon>
        <taxon>Candidatus Lucifugimonas</taxon>
    </lineage>
</organism>
<reference evidence="4" key="2">
    <citation type="journal article" date="2023" name="Nat. Commun.">
        <title>Cultivation of marine bacteria of the SAR202 clade.</title>
        <authorList>
            <person name="Lim Y."/>
            <person name="Seo J.H."/>
            <person name="Giovannoni S.J."/>
            <person name="Kang I."/>
            <person name="Cho J.C."/>
        </authorList>
    </citation>
    <scope>NUCLEOTIDE SEQUENCE</scope>
    <source>
        <strain evidence="4">JH1073</strain>
    </source>
</reference>
<evidence type="ECO:0008006" key="7">
    <source>
        <dbReference type="Google" id="ProtNLM"/>
    </source>
</evidence>
<gene>
    <name evidence="3" type="ORF">GKO46_14085</name>
    <name evidence="4" type="ORF">GKO48_03210</name>
</gene>
<dbReference type="PROSITE" id="PS51257">
    <property type="entry name" value="PROKAR_LIPOPROTEIN"/>
    <property type="match status" value="1"/>
</dbReference>
<evidence type="ECO:0000313" key="5">
    <source>
        <dbReference type="Proteomes" id="UP001219901"/>
    </source>
</evidence>
<dbReference type="Proteomes" id="UP001321249">
    <property type="component" value="Unassembled WGS sequence"/>
</dbReference>
<feature type="signal peptide" evidence="2">
    <location>
        <begin position="1"/>
        <end position="23"/>
    </location>
</feature>
<name>A0AAJ5ZG12_9CHLR</name>
<dbReference type="RefSeq" id="WP_342827309.1">
    <property type="nucleotide sequence ID" value="NZ_CP046146.1"/>
</dbReference>
<evidence type="ECO:0000313" key="3">
    <source>
        <dbReference type="EMBL" id="MDG0868189.1"/>
    </source>
</evidence>
<dbReference type="Gene3D" id="2.60.40.10">
    <property type="entry name" value="Immunoglobulins"/>
    <property type="match status" value="1"/>
</dbReference>
<protein>
    <recommendedName>
        <fullName evidence="7">Fibronectin type-III domain-containing protein</fullName>
    </recommendedName>
</protein>
<evidence type="ECO:0000313" key="4">
    <source>
        <dbReference type="EMBL" id="WFG38655.1"/>
    </source>
</evidence>
<sequence>MTSLKFRTIVICVSLVLVVGLGGCDNGSDDVENITPTSTIENINDNSGLDENSPVAGQNNSSGSVTWATDQTNVLIRWYGREAAGLPVYAPESNNNPSTILPGSPAAPTLKVERRTLPSNTYEVIASGITRINDQSEAQDLIDSGDWWQEISTYVTNSQQIPADEVNISNVYSVFDENPMAAEFWANSHHELALLLGMGFVDEELENGKKYQYRVSLEEANAEAKIIGYTPHIKVGKQLDLPVEVYASSNAEEVFEAENIDASEAHDANWLGDQAPRRWVNQSVYVGWKYPTQQNEESITASGYNIYRYAVDSDLEQLANTNPLKINSNPVLPGGSGQGWIQDQQVESQLIGIDSDTQQNQYNLESPTPSQTDEDQNVLPGYFAVDDSEFEDDQLYCYAIAPIDFFGNEGPKTPENHQNGADGNCATFESQLPPEPPSNLIGQIRNAQIELQWDVIDGADHFSVYRAEVEQGQPYPASPGQWNDVSEFGDWSLIEDVADGDKVRFIDNSAASLPQNDQEEIDYWYRARTWDAKGNRSPLSQPVFIFLRDSKAPTSPDILTPGSHLKDPGLANPGLNGPCIQIQVDSDTDFVQIYRKLESGSYELIATIPAEEFDDLEEWCDPSLAGVVGFGDAVYIAQAHDSDGNYSWSAEYTAIFGDGSLFDAPVILDIVPQPAQAGAVVNKITWLADTYPAYDKFHIYRFESNTDIETIPAQLLGMQATASVSADDQGQDVEDLGNGFVQAIFKDAGLVEGSSDYYYVVSAYRNSDQAEQYSDPVKALPSQTTGLPYSTRDVGRANWCSSHTYFQDVGVEINWDHRKTVYKQECEENKTSESLENINTGAHLIFRSRHKDFGYVQIAPVLGGTPHSDDLETAEKFYSISDIPSSDMGIAYLDEDASFGTYWYVVVTLDIDSGEPVTVTEPQSIKLEDLTGLPEDQFTSSKCRQNDPVELDTFKTPEKLIFGDGTPHKSVVIVCKWSSVSQTSRKTLIGIGEGYVEFVPPGQEPIFITVNFDGIKVNADGTVYGGYAKTDHAPILVDSISGLNFSVENIFLDSETTPGSKADIKVLLDDSIFIVEGGEKSKTIELSGISVTNTFGFEVKKVLTNSVPAAASVAVPDIPDDTWPEQLDWYLVMDELPLAFISKSLLISDKKIISNSFVVGRYFERFNNRGIIGPVDRKPINAKVNSNDAVFQSTTFNVESFEITSDGVKGELISDSNVNYVPSIPYAASIKSKGGRFTLDGSSIVNGTFDPGSASTQYSSGPSDFNTQVLKSEFDNLKFGSGGLVTGDVTPTTQVSWYSGKFAINPDEFENRVLVIPPLYSSGLPAKDPVLSTFTKLDSPYDQYQTLWDPIDTDPYWLMPGFNFSGTGRIKWACIDSDIPTDADLYVRQSGVTHAFSAQDGVGGITPDGYSLGFSKVDLGFLDSDIEYHRVGVEVDLPYPANFTFSGNVTDFADGCIGEFANASGGTDVLADHWNLDMRPAVAEFLSVGDNVQKRLFFNGGIKLPHNVNDQGTQAEWTPIKSRWEPEGLSKQTIFNQTPLISLQGISYLLKSESGITLRNPAVGEIPADPEPVIDTFANVVDRPDCLECPGWISYNGTITVPYFGKLVSTNNPQSEDIKLHVFTDHEETTDSCSTCSDYIGSSGISANQTWISEAGLELDYPLVISKNNGFGLTLAGVDRLAVLPYEPADLLEIITFDTSTVIESNLNEGTVESNTGLFIGLSSVPAVVKAINDSLAINENGELPPTGENGMGRWLTKFVGNNKPISDTTFDLYAGSEDVDGAPGCTSVLEAIWGNGDWTYDSVYGLINAEVELETGCFNVDLIDQEIAEENNEDELNALLALGGGVGQALDFDDSDYQTEFNFVRGNVLFTENIGGPGSDFDRFDLALRTKISDGEDVFLKTPRLSFSYDKSGDFTIAGKDVQAHMFEYDIERADFTLTISTAQNNIGINGGVTYYDGLEFEVVNLHVVSGVFGIGQDVLYVGLMGEGELTEEIGGQVGAAILIGRINQSSATVLTNHGFADLVERVPLEDALTGVYVRALGTIPIINDGCMLSLYVGGEVEIWYFTGEEDVYGGSIRGFAYGDALCVISARGDVTLSFYKTETPNGQPAHVFEGDAWVCGGIGFDCDPGTWGPNWSGRWWGDSWCWQAGAAADVIWQSWNGWDYSLSADYE</sequence>
<evidence type="ECO:0000256" key="1">
    <source>
        <dbReference type="SAM" id="MobiDB-lite"/>
    </source>
</evidence>
<reference evidence="5" key="3">
    <citation type="submission" date="2023-06" db="EMBL/GenBank/DDBJ databases">
        <title>Pangenomics reveal diversification of enzyme families and niche specialization in globally abundant SAR202 bacteria.</title>
        <authorList>
            <person name="Saw J.H.W."/>
        </authorList>
    </citation>
    <scope>NUCLEOTIDE SEQUENCE [LARGE SCALE GENOMIC DNA]</scope>
    <source>
        <strain evidence="5">JH1073</strain>
    </source>
</reference>
<evidence type="ECO:0000313" key="6">
    <source>
        <dbReference type="Proteomes" id="UP001321249"/>
    </source>
</evidence>